<evidence type="ECO:0000256" key="8">
    <source>
        <dbReference type="ARBA" id="ARBA00023163"/>
    </source>
</evidence>
<dbReference type="PROSITE" id="PS50071">
    <property type="entry name" value="HOMEOBOX_2"/>
    <property type="match status" value="1"/>
</dbReference>
<evidence type="ECO:0000256" key="12">
    <source>
        <dbReference type="SAM" id="MobiDB-lite"/>
    </source>
</evidence>
<protein>
    <submittedName>
        <fullName evidence="16">Homeobox domain-containing protein</fullName>
    </submittedName>
</protein>
<dbReference type="GO" id="GO:0005634">
    <property type="term" value="C:nucleus"/>
    <property type="evidence" value="ECO:0007669"/>
    <property type="project" value="UniProtKB-SubCell"/>
</dbReference>
<evidence type="ECO:0000256" key="10">
    <source>
        <dbReference type="PROSITE-ProRule" id="PRU00108"/>
    </source>
</evidence>
<dbReference type="InterPro" id="IPR001356">
    <property type="entry name" value="HD"/>
</dbReference>
<evidence type="ECO:0000256" key="9">
    <source>
        <dbReference type="ARBA" id="ARBA00023242"/>
    </source>
</evidence>
<keyword evidence="3" id="KW-0217">Developmental protein</keyword>
<dbReference type="GO" id="GO:0000981">
    <property type="term" value="F:DNA-binding transcription factor activity, RNA polymerase II-specific"/>
    <property type="evidence" value="ECO:0007669"/>
    <property type="project" value="TreeGrafter"/>
</dbReference>
<reference evidence="16" key="1">
    <citation type="submission" date="2016-11" db="UniProtKB">
        <authorList>
            <consortium name="WormBaseParasite"/>
        </authorList>
    </citation>
    <scope>IDENTIFICATION</scope>
</reference>
<dbReference type="Pfam" id="PF00292">
    <property type="entry name" value="PAX"/>
    <property type="match status" value="1"/>
</dbReference>
<dbReference type="InterPro" id="IPR001523">
    <property type="entry name" value="Paired_dom"/>
</dbReference>
<dbReference type="WBParaSite" id="L893_g24526.t1">
    <property type="protein sequence ID" value="L893_g24526.t1"/>
    <property type="gene ID" value="L893_g24526"/>
</dbReference>
<dbReference type="SUPFAM" id="SSF46689">
    <property type="entry name" value="Homeodomain-like"/>
    <property type="match status" value="2"/>
</dbReference>
<evidence type="ECO:0000256" key="7">
    <source>
        <dbReference type="ARBA" id="ARBA00023155"/>
    </source>
</evidence>
<keyword evidence="9 10" id="KW-0539">Nucleus</keyword>
<accession>A0A1I7ZBK7</accession>
<feature type="domain" description="Homeobox" evidence="13">
    <location>
        <begin position="172"/>
        <end position="232"/>
    </location>
</feature>
<dbReference type="InterPro" id="IPR036388">
    <property type="entry name" value="WH-like_DNA-bd_sf"/>
</dbReference>
<evidence type="ECO:0000313" key="15">
    <source>
        <dbReference type="Proteomes" id="UP000095287"/>
    </source>
</evidence>
<evidence type="ECO:0000256" key="6">
    <source>
        <dbReference type="ARBA" id="ARBA00023125"/>
    </source>
</evidence>
<comment type="similarity">
    <text evidence="2">Belongs to the paired homeobox family.</text>
</comment>
<keyword evidence="7 10" id="KW-0371">Homeobox</keyword>
<dbReference type="Gene3D" id="1.10.10.10">
    <property type="entry name" value="Winged helix-like DNA-binding domain superfamily/Winged helix DNA-binding domain"/>
    <property type="match status" value="1"/>
</dbReference>
<dbReference type="Proteomes" id="UP000095287">
    <property type="component" value="Unplaced"/>
</dbReference>
<dbReference type="FunFam" id="1.10.10.10:FF:000003">
    <property type="entry name" value="Paired box protein Pax-6"/>
    <property type="match status" value="1"/>
</dbReference>
<dbReference type="PANTHER" id="PTHR45636:SF46">
    <property type="entry name" value="HOMEOBOX DOMAIN-CONTAINING PROTEIN"/>
    <property type="match status" value="1"/>
</dbReference>
<evidence type="ECO:0000256" key="3">
    <source>
        <dbReference type="ARBA" id="ARBA00022473"/>
    </source>
</evidence>
<dbReference type="InterPro" id="IPR043565">
    <property type="entry name" value="PAX_fam"/>
</dbReference>
<dbReference type="GO" id="GO:0000978">
    <property type="term" value="F:RNA polymerase II cis-regulatory region sequence-specific DNA binding"/>
    <property type="evidence" value="ECO:0007669"/>
    <property type="project" value="TreeGrafter"/>
</dbReference>
<keyword evidence="5" id="KW-0805">Transcription regulation</keyword>
<dbReference type="SMART" id="SM00351">
    <property type="entry name" value="PAX"/>
    <property type="match status" value="1"/>
</dbReference>
<dbReference type="InterPro" id="IPR020479">
    <property type="entry name" value="HD_metazoa"/>
</dbReference>
<dbReference type="Pfam" id="PF00046">
    <property type="entry name" value="Homeodomain"/>
    <property type="match status" value="1"/>
</dbReference>
<dbReference type="SMART" id="SM00389">
    <property type="entry name" value="HOX"/>
    <property type="match status" value="1"/>
</dbReference>
<organism evidence="15 16">
    <name type="scientific">Steinernema glaseri</name>
    <dbReference type="NCBI Taxonomy" id="37863"/>
    <lineage>
        <taxon>Eukaryota</taxon>
        <taxon>Metazoa</taxon>
        <taxon>Ecdysozoa</taxon>
        <taxon>Nematoda</taxon>
        <taxon>Chromadorea</taxon>
        <taxon>Rhabditida</taxon>
        <taxon>Tylenchina</taxon>
        <taxon>Panagrolaimomorpha</taxon>
        <taxon>Strongyloidoidea</taxon>
        <taxon>Steinernematidae</taxon>
        <taxon>Steinernema</taxon>
    </lineage>
</organism>
<proteinExistence type="inferred from homology"/>
<dbReference type="CDD" id="cd00086">
    <property type="entry name" value="homeodomain"/>
    <property type="match status" value="1"/>
</dbReference>
<keyword evidence="8" id="KW-0804">Transcription</keyword>
<dbReference type="PANTHER" id="PTHR45636">
    <property type="entry name" value="PAIRED BOX PROTEIN PAX-6-RELATED-RELATED"/>
    <property type="match status" value="1"/>
</dbReference>
<evidence type="ECO:0000256" key="2">
    <source>
        <dbReference type="ARBA" id="ARBA00005733"/>
    </source>
</evidence>
<dbReference type="InterPro" id="IPR009057">
    <property type="entry name" value="Homeodomain-like_sf"/>
</dbReference>
<evidence type="ECO:0000256" key="11">
    <source>
        <dbReference type="RuleBase" id="RU000682"/>
    </source>
</evidence>
<evidence type="ECO:0000256" key="4">
    <source>
        <dbReference type="ARBA" id="ARBA00022724"/>
    </source>
</evidence>
<evidence type="ECO:0000256" key="5">
    <source>
        <dbReference type="ARBA" id="ARBA00023015"/>
    </source>
</evidence>
<feature type="region of interest" description="Disordered" evidence="12">
    <location>
        <begin position="233"/>
        <end position="271"/>
    </location>
</feature>
<dbReference type="PROSITE" id="PS51057">
    <property type="entry name" value="PAIRED_2"/>
    <property type="match status" value="1"/>
</dbReference>
<evidence type="ECO:0000256" key="1">
    <source>
        <dbReference type="ARBA" id="ARBA00004123"/>
    </source>
</evidence>
<name>A0A1I7ZBK7_9BILA</name>
<evidence type="ECO:0000313" key="16">
    <source>
        <dbReference type="WBParaSite" id="L893_g24526.t1"/>
    </source>
</evidence>
<comment type="subcellular location">
    <subcellularLocation>
        <location evidence="1 10 11">Nucleus</location>
    </subcellularLocation>
</comment>
<evidence type="ECO:0000259" key="13">
    <source>
        <dbReference type="PROSITE" id="PS50071"/>
    </source>
</evidence>
<evidence type="ECO:0000259" key="14">
    <source>
        <dbReference type="PROSITE" id="PS51057"/>
    </source>
</evidence>
<dbReference type="Gene3D" id="1.10.10.60">
    <property type="entry name" value="Homeodomain-like"/>
    <property type="match status" value="1"/>
</dbReference>
<feature type="DNA-binding region" description="Homeobox" evidence="10">
    <location>
        <begin position="174"/>
        <end position="233"/>
    </location>
</feature>
<keyword evidence="15" id="KW-1185">Reference proteome</keyword>
<keyword evidence="4" id="KW-0563">Paired box</keyword>
<keyword evidence="6 10" id="KW-0238">DNA-binding</keyword>
<dbReference type="AlphaFoldDB" id="A0A1I7ZBK7"/>
<sequence>MLAVAKGTTPQKSTKGVTKPKVATPRVVAMIEQYKRDNPTIFAWEIRERLINEGICEQPPSVSSINRILRTRAAERAAEELSVLLTTQQQRHQLQQSLPFRSGAHPGFYLPSQAPSAPVPSLPNPLPIIPNWQGMLLHTIPLLSTSSFPHSFSTSPTCFGVNTSADQSLEQSFRRYSRSTFSTEQLDYLENAFAKSQYLSVQERQELTKATNLSEARIQVWFSNRRAKYRRSLSESVSTADMEDVPASDKEKPTKSRKSNQRSFVPFRPYE</sequence>
<feature type="domain" description="Paired" evidence="14">
    <location>
        <begin position="1"/>
        <end position="72"/>
    </location>
</feature>
<dbReference type="PRINTS" id="PR00024">
    <property type="entry name" value="HOMEOBOX"/>
</dbReference>